<dbReference type="InterPro" id="IPR052973">
    <property type="entry name" value="Fungal_sec-metab_reg_TF"/>
</dbReference>
<evidence type="ECO:0000313" key="3">
    <source>
        <dbReference type="Proteomes" id="UP000054771"/>
    </source>
</evidence>
<reference evidence="3" key="1">
    <citation type="journal article" date="2016" name="Genome Announc.">
        <title>Draft genome sequences of fungus Aspergillus calidoustus.</title>
        <authorList>
            <person name="Horn F."/>
            <person name="Linde J."/>
            <person name="Mattern D.J."/>
            <person name="Walther G."/>
            <person name="Guthke R."/>
            <person name="Scherlach K."/>
            <person name="Martin K."/>
            <person name="Brakhage A.A."/>
            <person name="Petzke L."/>
            <person name="Valiante V."/>
        </authorList>
    </citation>
    <scope>NUCLEOTIDE SEQUENCE [LARGE SCALE GENOMIC DNA]</scope>
    <source>
        <strain evidence="3">SF006504</strain>
    </source>
</reference>
<feature type="compositionally biased region" description="Low complexity" evidence="1">
    <location>
        <begin position="157"/>
        <end position="178"/>
    </location>
</feature>
<dbReference type="AlphaFoldDB" id="A0A0U5GKM1"/>
<dbReference type="PANTHER" id="PTHR35392">
    <property type="entry name" value="ZN(II)2CYS6 TRANSCRIPTION FACTOR (EUROFUNG)-RELATED-RELATED"/>
    <property type="match status" value="1"/>
</dbReference>
<organism evidence="2 3">
    <name type="scientific">Aspergillus calidoustus</name>
    <dbReference type="NCBI Taxonomy" id="454130"/>
    <lineage>
        <taxon>Eukaryota</taxon>
        <taxon>Fungi</taxon>
        <taxon>Dikarya</taxon>
        <taxon>Ascomycota</taxon>
        <taxon>Pezizomycotina</taxon>
        <taxon>Eurotiomycetes</taxon>
        <taxon>Eurotiomycetidae</taxon>
        <taxon>Eurotiales</taxon>
        <taxon>Aspergillaceae</taxon>
        <taxon>Aspergillus</taxon>
        <taxon>Aspergillus subgen. Nidulantes</taxon>
    </lineage>
</organism>
<dbReference type="STRING" id="454130.A0A0U5GKM1"/>
<feature type="compositionally biased region" description="Basic residues" evidence="1">
    <location>
        <begin position="229"/>
        <end position="242"/>
    </location>
</feature>
<evidence type="ECO:0000256" key="1">
    <source>
        <dbReference type="SAM" id="MobiDB-lite"/>
    </source>
</evidence>
<feature type="compositionally biased region" description="Acidic residues" evidence="1">
    <location>
        <begin position="179"/>
        <end position="192"/>
    </location>
</feature>
<dbReference type="OMA" id="WLTIYLT"/>
<gene>
    <name evidence="2" type="ORF">ASPCAL02451</name>
</gene>
<name>A0A0U5GKM1_ASPCI</name>
<keyword evidence="3" id="KW-1185">Reference proteome</keyword>
<proteinExistence type="predicted"/>
<protein>
    <recommendedName>
        <fullName evidence="4">Zn(2)-C6 fungal-type domain-containing protein</fullName>
    </recommendedName>
</protein>
<evidence type="ECO:0008006" key="4">
    <source>
        <dbReference type="Google" id="ProtNLM"/>
    </source>
</evidence>
<accession>A0A0U5GKM1</accession>
<sequence>MRPMTAILLPTKASRDARNNPAAVDALNPPPPLPSRMINMDVGRHWSDSRPRPAAVTTGLHGLAPTFDAVSDAKEVVGDQMLVLPDFDLQTHGAMSLSCTQYPISWNAPLLGAQSAFNSQHSSRIPNSYDLSPGSLSSEPGDSVAMRLEYGRPTRPSSSASSSWVMSMTGSESDSSVASDEEQDDMAAELEDQISNVVNAPPRGPCSKTWSLPPRTRRKRKSTVEDSSKRKHRKSGGTRRRGPFKDDGKRRNTALTRILKGCIRCRMMRIRCDPDTENLGGDCLTCQRSHHSKAPSIRKLPCLRWIITDVSLYREQDMPCQLFSRRWQSMDLIDITEWASSEIKTITLSQICVDAPYDVQVREFVPMEGDMLESTWLSGPFVKRHRMPMYALVSMESAASTLKWLTQKYVGKYIVQTIGNLDLLIWTTYFFAFQYQTKAKTAREKALIVDCLKFWVGCRKISNPERICSYETLGSMPVDDPSSPFHGVVPMPSIMIPQMECIMYTRVLRPLSNKVLSALKDLIMENKREHWLTIYLTLFILLHSCALLTRRDWETAREFGLQEEYANLVSIQGMQTGMRTMLAHFHYLNKGVLPFHMTYDEESLNNLRAMADLNSDELNFVKQTSFYVNDRARRAHMAEIRSTVNFGADLYWISQLYDSDWTPGSTA</sequence>
<feature type="region of interest" description="Disordered" evidence="1">
    <location>
        <begin position="151"/>
        <end position="250"/>
    </location>
</feature>
<evidence type="ECO:0000313" key="2">
    <source>
        <dbReference type="EMBL" id="CEN60010.1"/>
    </source>
</evidence>
<dbReference type="PANTHER" id="PTHR35392:SF3">
    <property type="entry name" value="ZN(2)-C6 FUNGAL-TYPE DOMAIN-CONTAINING PROTEIN"/>
    <property type="match status" value="1"/>
</dbReference>
<dbReference type="OrthoDB" id="4431645at2759"/>
<dbReference type="EMBL" id="CDMC01000002">
    <property type="protein sequence ID" value="CEN60010.1"/>
    <property type="molecule type" value="Genomic_DNA"/>
</dbReference>
<dbReference type="Proteomes" id="UP000054771">
    <property type="component" value="Unassembled WGS sequence"/>
</dbReference>